<keyword evidence="1" id="KW-1133">Transmembrane helix</keyword>
<reference evidence="2 3" key="1">
    <citation type="submission" date="2020-02" db="EMBL/GenBank/DDBJ databases">
        <title>Broccoli isolated Pseudomonas sp.</title>
        <authorList>
            <person name="Fujikawa T."/>
            <person name="Sawada H."/>
        </authorList>
    </citation>
    <scope>NUCLEOTIDE SEQUENCE [LARGE SCALE GENOMIC DNA]</scope>
    <source>
        <strain evidence="2 3">JCM 32154</strain>
    </source>
</reference>
<evidence type="ECO:0000313" key="2">
    <source>
        <dbReference type="EMBL" id="NES09659.1"/>
    </source>
</evidence>
<name>A0A6I5RPR8_9PSED</name>
<proteinExistence type="predicted"/>
<organism evidence="2 3">
    <name type="scientific">Pseudomonas laurentiana</name>
    <dbReference type="NCBI Taxonomy" id="2364649"/>
    <lineage>
        <taxon>Bacteria</taxon>
        <taxon>Pseudomonadati</taxon>
        <taxon>Pseudomonadota</taxon>
        <taxon>Gammaproteobacteria</taxon>
        <taxon>Pseudomonadales</taxon>
        <taxon>Pseudomonadaceae</taxon>
        <taxon>Pseudomonas</taxon>
    </lineage>
</organism>
<dbReference type="EMBL" id="JAAHBT010000065">
    <property type="protein sequence ID" value="NES09659.1"/>
    <property type="molecule type" value="Genomic_DNA"/>
</dbReference>
<evidence type="ECO:0000256" key="1">
    <source>
        <dbReference type="SAM" id="Phobius"/>
    </source>
</evidence>
<accession>A0A6I5RPR8</accession>
<sequence>MRGQFQARMTALGCDVDLEALQTHQGTPLINLVLQAMLDQQGLSLEKIGPRLFNAGVSQPVEVDVNVVHQVLGELLPEWVDTWLKQLQDFWAGASSPDKPFGPNNLYILFAHLFFLDVNVWAGRRPERLAQASQVETFISDIDTNVRALSLLDERGQATPLFQAFVLGEFSESSADTTVWLYSAWDGLTPYRDLQTLLAGMEWRLQAPETRQLMLQHLAPSQQALLQGRVLKVVEQPFAESVFKHQVSDLKRTQRQWFHDIVQTARVKAQDACEVWEALTAMEEQAVLVSVLQARHADRLREHRVARQPEWLRFLVGDEKAAYEQREKTLVQAQQRVDTLLQGHVSYEAFAHAQIQAYVQKHLGMTIDAEHVVLDMTYSIDIDGHALTGGRQLTLGQWVLSGGYRGKDAQVLVRVVQGPNLSTPFIATMTAELNLREGYIDSTQALYFSEEGGTAMTDALRACLSLSFLSARYQGMDQAAFEVFERLGQHSGPLEALGVEVGGVLLNDHGLALKDLFYLRYPHGDDWRYIVYSPGAPGGDVRVFDAVHQLSMAMGEWTLTPAGREYLVGQVAFADRAGFSRYLEQQHRLPTHWTRESVVLERWVVGTWHDALSEVAFKKVNGLLDELQAVTPQWYRDAAPQDRQALTDLDFVLLALRGEYEEHYRLPHFRSFAHHEVGQRINAFLGSSAEGGWVDPDTVLVTLETDAVMTLTQVVISGYDSSFNFEDFAKLASTCGQDLSRLDRRFLASYIRSANLGERYIALAKQTLVESTDSNYSLYRALHRYLLCFQIKRTWLCETLSGNLSTAQSRWMKEAVESLLELEPPVVGGDTFNKDGVYQLALRGRRIEGVYIFRHQQGSSADDLLYTPDAPDGIWLRSRDDLARQWKEGGLGDYFYQRTAIKDQRIIGTLADDVVRAGDPTATITQAYGEYARISDFGDEFDVMTHRIIEDVDLDTTSVAERISWLLFEVALGTAAILSMPFPPAAMAVSAFTTLRTFTVGALAYRDGDRASALAAFALAGAGVFSLAGGWGRLLGALSKLSDGPSSAQVELLKRLCSDIVAPVAPRTLTPAFKVFQEELTLFLNDMDSPAQGLSKGRAPFAN</sequence>
<dbReference type="Proteomes" id="UP000471751">
    <property type="component" value="Unassembled WGS sequence"/>
</dbReference>
<keyword evidence="1" id="KW-0472">Membrane</keyword>
<dbReference type="RefSeq" id="WP_163934466.1">
    <property type="nucleotide sequence ID" value="NZ_BMQU01000014.1"/>
</dbReference>
<protein>
    <submittedName>
        <fullName evidence="2">Uncharacterized protein</fullName>
    </submittedName>
</protein>
<feature type="transmembrane region" description="Helical" evidence="1">
    <location>
        <begin position="1011"/>
        <end position="1031"/>
    </location>
</feature>
<keyword evidence="1" id="KW-0812">Transmembrane</keyword>
<keyword evidence="3" id="KW-1185">Reference proteome</keyword>
<comment type="caution">
    <text evidence="2">The sequence shown here is derived from an EMBL/GenBank/DDBJ whole genome shotgun (WGS) entry which is preliminary data.</text>
</comment>
<gene>
    <name evidence="2" type="ORF">G3O07_07795</name>
</gene>
<dbReference type="AlphaFoldDB" id="A0A6I5RPR8"/>
<evidence type="ECO:0000313" key="3">
    <source>
        <dbReference type="Proteomes" id="UP000471751"/>
    </source>
</evidence>